<comment type="similarity">
    <text evidence="2">Belongs to the peptidase M1 family.</text>
</comment>
<name>A0ABR2ZZT4_9AGAR</name>
<dbReference type="GO" id="GO:0016285">
    <property type="term" value="F:alanyl aminopeptidase activity"/>
    <property type="evidence" value="ECO:0007669"/>
    <property type="project" value="UniProtKB-EC"/>
</dbReference>
<evidence type="ECO:0000256" key="3">
    <source>
        <dbReference type="ARBA" id="ARBA00022438"/>
    </source>
</evidence>
<evidence type="ECO:0000256" key="1">
    <source>
        <dbReference type="ARBA" id="ARBA00001947"/>
    </source>
</evidence>
<dbReference type="Pfam" id="PF17900">
    <property type="entry name" value="Peptidase_M1_N"/>
    <property type="match status" value="1"/>
</dbReference>
<dbReference type="CDD" id="cd09601">
    <property type="entry name" value="M1_APN-Q_like"/>
    <property type="match status" value="1"/>
</dbReference>
<dbReference type="EC" id="3.4.11.2" evidence="11"/>
<dbReference type="Proteomes" id="UP001437256">
    <property type="component" value="Unassembled WGS sequence"/>
</dbReference>
<evidence type="ECO:0000256" key="7">
    <source>
        <dbReference type="ARBA" id="ARBA00022833"/>
    </source>
</evidence>
<sequence length="365" mass="41049">MSPINATSEYRLPTDVKPTHYDLTVRTDLDKLVFDGFVIISLDIRQNTDTIVLNSFGLNLGKASVTPYEPKGSCIAETKQIVYDHNKQVAFQFPNEFRAGWKVKLQVGFSAHIGDGMFGYHRSTWELDGKTKYYALTQFAPIDARRAFPCWDEPALKATFAITQISRANTTNISNMSVAEEKAASAQDYPYLSEDSLPIDSDWKVTRYETTPPMSTYLVAFANGEFAHLETSVAMPLSGRTIPLRIYTTQDIIHQAHFALEVKAKVLPLYEEIFQVAYPLPKLDTLVASDSDGGAMENWGLIAGATRAFLIDPNNADVQAKRIVIKIMSHEVGHMWFGNITTMEWWDYLYLNEGQTLVAISIQKH</sequence>
<evidence type="ECO:0000256" key="4">
    <source>
        <dbReference type="ARBA" id="ARBA00022670"/>
    </source>
</evidence>
<keyword evidence="6 11" id="KW-0378">Hydrolase</keyword>
<feature type="domain" description="Peptidase M1 membrane alanine aminopeptidase" evidence="9">
    <location>
        <begin position="258"/>
        <end position="356"/>
    </location>
</feature>
<dbReference type="Gene3D" id="2.60.40.1730">
    <property type="entry name" value="tricorn interacting facor f3 domain"/>
    <property type="match status" value="1"/>
</dbReference>
<keyword evidence="3 11" id="KW-0031">Aminopeptidase</keyword>
<dbReference type="InterPro" id="IPR027268">
    <property type="entry name" value="Peptidase_M4/M1_CTD_sf"/>
</dbReference>
<dbReference type="PANTHER" id="PTHR11533:SF174">
    <property type="entry name" value="PUROMYCIN-SENSITIVE AMINOPEPTIDASE-RELATED"/>
    <property type="match status" value="1"/>
</dbReference>
<dbReference type="PANTHER" id="PTHR11533">
    <property type="entry name" value="PROTEASE M1 ZINC METALLOPROTEASE"/>
    <property type="match status" value="1"/>
</dbReference>
<evidence type="ECO:0000259" key="10">
    <source>
        <dbReference type="Pfam" id="PF17900"/>
    </source>
</evidence>
<proteinExistence type="inferred from homology"/>
<dbReference type="InterPro" id="IPR042097">
    <property type="entry name" value="Aminopeptidase_N-like_N_sf"/>
</dbReference>
<dbReference type="InterPro" id="IPR050344">
    <property type="entry name" value="Peptidase_M1_aminopeptidases"/>
</dbReference>
<evidence type="ECO:0000256" key="2">
    <source>
        <dbReference type="ARBA" id="ARBA00010136"/>
    </source>
</evidence>
<accession>A0ABR2ZZT4</accession>
<comment type="caution">
    <text evidence="11">The sequence shown here is derived from an EMBL/GenBank/DDBJ whole genome shotgun (WGS) entry which is preliminary data.</text>
</comment>
<gene>
    <name evidence="11" type="primary">APE2_1</name>
    <name evidence="11" type="ORF">AAF712_006372</name>
</gene>
<keyword evidence="4" id="KW-0645">Protease</keyword>
<comment type="cofactor">
    <cofactor evidence="1">
        <name>Zn(2+)</name>
        <dbReference type="ChEBI" id="CHEBI:29105"/>
    </cofactor>
</comment>
<protein>
    <submittedName>
        <fullName evidence="11">Aminopeptidase 2 mitochondrial</fullName>
        <ecNumber evidence="11">3.4.11.2</ecNumber>
    </submittedName>
</protein>
<dbReference type="EMBL" id="JBBXMP010000034">
    <property type="protein sequence ID" value="KAL0066569.1"/>
    <property type="molecule type" value="Genomic_DNA"/>
</dbReference>
<dbReference type="SUPFAM" id="SSF55486">
    <property type="entry name" value="Metalloproteases ('zincins'), catalytic domain"/>
    <property type="match status" value="1"/>
</dbReference>
<evidence type="ECO:0000313" key="12">
    <source>
        <dbReference type="Proteomes" id="UP001437256"/>
    </source>
</evidence>
<dbReference type="Gene3D" id="1.10.390.10">
    <property type="entry name" value="Neutral Protease Domain 2"/>
    <property type="match status" value="1"/>
</dbReference>
<keyword evidence="12" id="KW-1185">Reference proteome</keyword>
<feature type="domain" description="Aminopeptidase N-like N-terminal" evidence="10">
    <location>
        <begin position="17"/>
        <end position="218"/>
    </location>
</feature>
<keyword evidence="8" id="KW-0482">Metalloprotease</keyword>
<dbReference type="SUPFAM" id="SSF63737">
    <property type="entry name" value="Leukotriene A4 hydrolase N-terminal domain"/>
    <property type="match status" value="1"/>
</dbReference>
<organism evidence="11 12">
    <name type="scientific">Marasmius tenuissimus</name>
    <dbReference type="NCBI Taxonomy" id="585030"/>
    <lineage>
        <taxon>Eukaryota</taxon>
        <taxon>Fungi</taxon>
        <taxon>Dikarya</taxon>
        <taxon>Basidiomycota</taxon>
        <taxon>Agaricomycotina</taxon>
        <taxon>Agaricomycetes</taxon>
        <taxon>Agaricomycetidae</taxon>
        <taxon>Agaricales</taxon>
        <taxon>Marasmiineae</taxon>
        <taxon>Marasmiaceae</taxon>
        <taxon>Marasmius</taxon>
    </lineage>
</organism>
<dbReference type="Pfam" id="PF01433">
    <property type="entry name" value="Peptidase_M1"/>
    <property type="match status" value="1"/>
</dbReference>
<evidence type="ECO:0000259" key="9">
    <source>
        <dbReference type="Pfam" id="PF01433"/>
    </source>
</evidence>
<dbReference type="InterPro" id="IPR001930">
    <property type="entry name" value="Peptidase_M1"/>
</dbReference>
<dbReference type="PRINTS" id="PR00756">
    <property type="entry name" value="ALADIPTASE"/>
</dbReference>
<reference evidence="11 12" key="1">
    <citation type="submission" date="2024-05" db="EMBL/GenBank/DDBJ databases">
        <title>A draft genome resource for the thread blight pathogen Marasmius tenuissimus strain MS-2.</title>
        <authorList>
            <person name="Yulfo-Soto G.E."/>
            <person name="Baruah I.K."/>
            <person name="Amoako-Attah I."/>
            <person name="Bukari Y."/>
            <person name="Meinhardt L.W."/>
            <person name="Bailey B.A."/>
            <person name="Cohen S.P."/>
        </authorList>
    </citation>
    <scope>NUCLEOTIDE SEQUENCE [LARGE SCALE GENOMIC DNA]</scope>
    <source>
        <strain evidence="11 12">MS-2</strain>
    </source>
</reference>
<evidence type="ECO:0000256" key="5">
    <source>
        <dbReference type="ARBA" id="ARBA00022723"/>
    </source>
</evidence>
<dbReference type="InterPro" id="IPR014782">
    <property type="entry name" value="Peptidase_M1_dom"/>
</dbReference>
<evidence type="ECO:0000256" key="6">
    <source>
        <dbReference type="ARBA" id="ARBA00022801"/>
    </source>
</evidence>
<dbReference type="InterPro" id="IPR034016">
    <property type="entry name" value="M1_APN-typ"/>
</dbReference>
<keyword evidence="5" id="KW-0479">Metal-binding</keyword>
<evidence type="ECO:0000313" key="11">
    <source>
        <dbReference type="EMBL" id="KAL0066569.1"/>
    </source>
</evidence>
<keyword evidence="7" id="KW-0862">Zinc</keyword>
<evidence type="ECO:0000256" key="8">
    <source>
        <dbReference type="ARBA" id="ARBA00023049"/>
    </source>
</evidence>
<dbReference type="InterPro" id="IPR045357">
    <property type="entry name" value="Aminopeptidase_N-like_N"/>
</dbReference>